<dbReference type="Gene3D" id="3.40.1350.10">
    <property type="match status" value="1"/>
</dbReference>
<dbReference type="PANTHER" id="PTHR34039:SF1">
    <property type="entry name" value="UPF0102 PROTEIN YRAN"/>
    <property type="match status" value="1"/>
</dbReference>
<evidence type="ECO:0000313" key="4">
    <source>
        <dbReference type="Proteomes" id="UP001524587"/>
    </source>
</evidence>
<dbReference type="InterPro" id="IPR011856">
    <property type="entry name" value="tRNA_endonuc-like_dom_sf"/>
</dbReference>
<reference evidence="3 4" key="1">
    <citation type="submission" date="2022-06" db="EMBL/GenBank/DDBJ databases">
        <title>Endosaccharibacter gen. nov., sp. nov., endophytic bacteria isolated from sugarcane.</title>
        <authorList>
            <person name="Pitiwittayakul N."/>
            <person name="Yukphan P."/>
            <person name="Charoenyingcharoen P."/>
            <person name="Tanasupawat S."/>
        </authorList>
    </citation>
    <scope>NUCLEOTIDE SEQUENCE [LARGE SCALE GENOMIC DNA]</scope>
    <source>
        <strain evidence="3 4">KSS8</strain>
    </source>
</reference>
<dbReference type="SUPFAM" id="SSF52980">
    <property type="entry name" value="Restriction endonuclease-like"/>
    <property type="match status" value="1"/>
</dbReference>
<accession>A0ABT1W1Z4</accession>
<name>A0ABT1W1Z4_9PROT</name>
<dbReference type="Pfam" id="PF02021">
    <property type="entry name" value="UPF0102"/>
    <property type="match status" value="1"/>
</dbReference>
<keyword evidence="4" id="KW-1185">Reference proteome</keyword>
<evidence type="ECO:0000256" key="1">
    <source>
        <dbReference type="ARBA" id="ARBA00006738"/>
    </source>
</evidence>
<evidence type="ECO:0000256" key="2">
    <source>
        <dbReference type="HAMAP-Rule" id="MF_00048"/>
    </source>
</evidence>
<dbReference type="Proteomes" id="UP001524587">
    <property type="component" value="Unassembled WGS sequence"/>
</dbReference>
<organism evidence="3 4">
    <name type="scientific">Endosaccharibacter trunci</name>
    <dbReference type="NCBI Taxonomy" id="2812733"/>
    <lineage>
        <taxon>Bacteria</taxon>
        <taxon>Pseudomonadati</taxon>
        <taxon>Pseudomonadota</taxon>
        <taxon>Alphaproteobacteria</taxon>
        <taxon>Acetobacterales</taxon>
        <taxon>Acetobacteraceae</taxon>
        <taxon>Endosaccharibacter</taxon>
    </lineage>
</organism>
<protein>
    <recommendedName>
        <fullName evidence="2">UPF0102 protein NFI95_00305</fullName>
    </recommendedName>
</protein>
<dbReference type="EMBL" id="JAMSKV010000001">
    <property type="protein sequence ID" value="MCQ8276891.1"/>
    <property type="molecule type" value="Genomic_DNA"/>
</dbReference>
<sequence>MPAPSLCRHIDQRSGPVQLSPPLPALRTERGAVNFSRGISAEQRAAEALRADGWEILAQRARTPAGEIDLVARSGGLLAFVEVKARPTLADAAHCLSERQQRRLEGAAALLLAAHPDWMRDGIRFDMMLVDRDGAVRRIRDAFRLGEGSQLS</sequence>
<comment type="caution">
    <text evidence="3">The sequence shown here is derived from an EMBL/GenBank/DDBJ whole genome shotgun (WGS) entry which is preliminary data.</text>
</comment>
<comment type="similarity">
    <text evidence="1 2">Belongs to the UPF0102 family.</text>
</comment>
<dbReference type="InterPro" id="IPR011335">
    <property type="entry name" value="Restrct_endonuc-II-like"/>
</dbReference>
<dbReference type="PANTHER" id="PTHR34039">
    <property type="entry name" value="UPF0102 PROTEIN YRAN"/>
    <property type="match status" value="1"/>
</dbReference>
<gene>
    <name evidence="3" type="ORF">NFI95_00305</name>
</gene>
<proteinExistence type="inferred from homology"/>
<dbReference type="RefSeq" id="WP_422862338.1">
    <property type="nucleotide sequence ID" value="NZ_JAMSKV010000001.1"/>
</dbReference>
<dbReference type="HAMAP" id="MF_00048">
    <property type="entry name" value="UPF0102"/>
    <property type="match status" value="1"/>
</dbReference>
<dbReference type="InterPro" id="IPR003509">
    <property type="entry name" value="UPF0102_YraN-like"/>
</dbReference>
<evidence type="ECO:0000313" key="3">
    <source>
        <dbReference type="EMBL" id="MCQ8276891.1"/>
    </source>
</evidence>